<accession>A0A502BUE5</accession>
<evidence type="ECO:0008006" key="3">
    <source>
        <dbReference type="Google" id="ProtNLM"/>
    </source>
</evidence>
<comment type="caution">
    <text evidence="1">The sequence shown here is derived from an EMBL/GenBank/DDBJ whole genome shotgun (WGS) entry which is preliminary data.</text>
</comment>
<reference evidence="1 2" key="1">
    <citation type="journal article" date="2019" name="Environ. Microbiol.">
        <title>Species interactions and distinct microbial communities in high Arctic permafrost affected cryosols are associated with the CH4 and CO2 gas fluxes.</title>
        <authorList>
            <person name="Altshuler I."/>
            <person name="Hamel J."/>
            <person name="Turney S."/>
            <person name="Magnuson E."/>
            <person name="Levesque R."/>
            <person name="Greer C."/>
            <person name="Whyte L.G."/>
        </authorList>
    </citation>
    <scope>NUCLEOTIDE SEQUENCE [LARGE SCALE GENOMIC DNA]</scope>
    <source>
        <strain evidence="1 2">S13Y</strain>
    </source>
</reference>
<organism evidence="1 2">
    <name type="scientific">Rhodanobacter glycinis</name>
    <dbReference type="NCBI Taxonomy" id="582702"/>
    <lineage>
        <taxon>Bacteria</taxon>
        <taxon>Pseudomonadati</taxon>
        <taxon>Pseudomonadota</taxon>
        <taxon>Gammaproteobacteria</taxon>
        <taxon>Lysobacterales</taxon>
        <taxon>Rhodanobacteraceae</taxon>
        <taxon>Rhodanobacter</taxon>
    </lineage>
</organism>
<sequence length="400" mass="44638">MSVGTKKRAVVLMGAGAGLHLGAPRTRELTDHIRASVAEADYHGQTVLQDAFQEIEDRLAEYLEQPSDVNFEHIYHVVHELLKHMPHTKGAVNEFRPLLSPFFTSILHLDERVLHRLATAITDAIFACLTAASMAKPDTTTLATFIKTIRVDHTLRLYTTNYDDLVLQAAPDLYTGFVERDDGEPGQFDVDNFYQRQDTDGAFYLHGSVHFGFPPPNAATKTGIGEIRWFRDPSVAKKFQNGGTRSEARTMDGMSVLRSTVVTGLDKLNALQAIPMAHFYQAFAQDVMLADIIYVIGSGLSDLHLNVWLGQARSRSKPPVLVFVDFWVDGYEMPSGGRMSNKDVELFHRLKVHATREYSAMHPSRGWTIAGDKSAAIWDRGFDAFLKDPAQLHDVLALLV</sequence>
<dbReference type="SUPFAM" id="SSF52467">
    <property type="entry name" value="DHS-like NAD/FAD-binding domain"/>
    <property type="match status" value="1"/>
</dbReference>
<dbReference type="EMBL" id="RCZO01000015">
    <property type="protein sequence ID" value="TPG04133.1"/>
    <property type="molecule type" value="Genomic_DNA"/>
</dbReference>
<dbReference type="InterPro" id="IPR029035">
    <property type="entry name" value="DHS-like_NAD/FAD-binding_dom"/>
</dbReference>
<name>A0A502BUE5_9GAMM</name>
<dbReference type="Proteomes" id="UP000319486">
    <property type="component" value="Unassembled WGS sequence"/>
</dbReference>
<dbReference type="RefSeq" id="WP_140656214.1">
    <property type="nucleotide sequence ID" value="NZ_RCZO01000015.1"/>
</dbReference>
<proteinExistence type="predicted"/>
<keyword evidence="2" id="KW-1185">Reference proteome</keyword>
<protein>
    <recommendedName>
        <fullName evidence="3">SIR2-like domain-containing protein</fullName>
    </recommendedName>
</protein>
<evidence type="ECO:0000313" key="2">
    <source>
        <dbReference type="Proteomes" id="UP000319486"/>
    </source>
</evidence>
<gene>
    <name evidence="1" type="ORF">EAH88_18670</name>
</gene>
<dbReference type="AlphaFoldDB" id="A0A502BUE5"/>
<evidence type="ECO:0000313" key="1">
    <source>
        <dbReference type="EMBL" id="TPG04133.1"/>
    </source>
</evidence>